<reference evidence="4" key="2">
    <citation type="submission" date="2021-04" db="EMBL/GenBank/DDBJ databases">
        <authorList>
            <person name="Gilroy R."/>
        </authorList>
    </citation>
    <scope>NUCLEOTIDE SEQUENCE</scope>
    <source>
        <strain evidence="4">ChiGjej1B1-98</strain>
    </source>
</reference>
<dbReference type="SUPFAM" id="SSF54001">
    <property type="entry name" value="Cysteine proteinases"/>
    <property type="match status" value="1"/>
</dbReference>
<evidence type="ECO:0000256" key="1">
    <source>
        <dbReference type="SAM" id="MobiDB-lite"/>
    </source>
</evidence>
<reference evidence="4" key="1">
    <citation type="journal article" date="2021" name="PeerJ">
        <title>Extensive microbial diversity within the chicken gut microbiome revealed by metagenomics and culture.</title>
        <authorList>
            <person name="Gilroy R."/>
            <person name="Ravi A."/>
            <person name="Getino M."/>
            <person name="Pursley I."/>
            <person name="Horton D.L."/>
            <person name="Alikhan N.F."/>
            <person name="Baker D."/>
            <person name="Gharbi K."/>
            <person name="Hall N."/>
            <person name="Watson M."/>
            <person name="Adriaenssens E.M."/>
            <person name="Foster-Nyarko E."/>
            <person name="Jarju S."/>
            <person name="Secka A."/>
            <person name="Antonio M."/>
            <person name="Oren A."/>
            <person name="Chaudhuri R.R."/>
            <person name="La Ragione R."/>
            <person name="Hildebrand F."/>
            <person name="Pallen M.J."/>
        </authorList>
    </citation>
    <scope>NUCLEOTIDE SEQUENCE</scope>
    <source>
        <strain evidence="4">ChiGjej1B1-98</strain>
    </source>
</reference>
<feature type="transmembrane region" description="Helical" evidence="2">
    <location>
        <begin position="66"/>
        <end position="87"/>
    </location>
</feature>
<keyword evidence="2" id="KW-1133">Transmembrane helix</keyword>
<feature type="transmembrane region" description="Helical" evidence="2">
    <location>
        <begin position="178"/>
        <end position="197"/>
    </location>
</feature>
<dbReference type="Pfam" id="PF01841">
    <property type="entry name" value="Transglut_core"/>
    <property type="match status" value="1"/>
</dbReference>
<dbReference type="InterPro" id="IPR038765">
    <property type="entry name" value="Papain-like_cys_pep_sf"/>
</dbReference>
<gene>
    <name evidence="4" type="ORF">H9830_12870</name>
</gene>
<feature type="compositionally biased region" description="Acidic residues" evidence="1">
    <location>
        <begin position="567"/>
        <end position="578"/>
    </location>
</feature>
<feature type="transmembrane region" description="Helical" evidence="2">
    <location>
        <begin position="126"/>
        <end position="147"/>
    </location>
</feature>
<evidence type="ECO:0000256" key="2">
    <source>
        <dbReference type="SAM" id="Phobius"/>
    </source>
</evidence>
<evidence type="ECO:0000313" key="4">
    <source>
        <dbReference type="EMBL" id="HIY67155.1"/>
    </source>
</evidence>
<feature type="transmembrane region" description="Helical" evidence="2">
    <location>
        <begin position="229"/>
        <end position="250"/>
    </location>
</feature>
<feature type="region of interest" description="Disordered" evidence="1">
    <location>
        <begin position="559"/>
        <end position="612"/>
    </location>
</feature>
<dbReference type="SMART" id="SM00460">
    <property type="entry name" value="TGc"/>
    <property type="match status" value="1"/>
</dbReference>
<keyword evidence="2" id="KW-0812">Transmembrane</keyword>
<dbReference type="InterPro" id="IPR002931">
    <property type="entry name" value="Transglutaminase-like"/>
</dbReference>
<protein>
    <submittedName>
        <fullName evidence="4">Transglutaminase-like domain-containing protein</fullName>
    </submittedName>
</protein>
<dbReference type="EMBL" id="DXDC01000389">
    <property type="protein sequence ID" value="HIY67155.1"/>
    <property type="molecule type" value="Genomic_DNA"/>
</dbReference>
<sequence>MTRKSLLQSSRIRKSIDLAVMFVLFSLVTLTFGPVFGGFQYLIAGIGGAAVGIGVGVLTSSGPFKGWLYTTAGVVLAYVVFGVALAVPSKALWGFLPTLSGLRDLMLGIVFSWKEVLTAEPPVGTFAGLLTVPFLTMLVCSSLSTVFALRMRKYALWAVAPVFAALVIGIVFGTKMVALPWLIGVAVVVIALAWSSWRMHMFRKSLAEETALDITDARRLQKTQGRKRLLGATAMLVGAAVLGSSATFAVEPTNRSILRDVVEPPVDVEQYPSPLAGYRGWIKNYENETLMTVEGMPADARLRIATMDYHDGDVYAVAGARESGSSGSYSRIGDRVEGAAEGEPATVRVEIDQYSGIWLPTTGSLQSMEFEGDRAPTLHNSLHYNGSTDSAIVTQQLRQGDAYEFTTFVSAPPDQDDLRGVEILDVDVPRAEQIPDLLQAWVATHAEGNTTLEIIQSLEQRLQAGAFSHGLESDEHTSLAGHSLYRLDTMFRGDIPLGDDEQYAVAFALAMQQIGVPARVVMGLYPNDEFTGSSEPVNLRGTDMHAWVEIPFAGYGWVPFNPTPPEDNTEIEPEPEPEPDPRPQVLQPPQPPEEPAELTPEVQPDQGEEIEDDDSFNWVPILMTVLISLLAILLLLSPFIIVGVMKLARRKRRREASDPSSRLSGGWHEVVDQAVDLGLDVPGGVTRTTVAASVGERYPESRAVSIGAYVDERVFGPERPGDEEVEAFWSDVEQSLTAMRGEASRWERLKSKLSIRSFLRHARSRRRKR</sequence>
<keyword evidence="2" id="KW-0472">Membrane</keyword>
<comment type="caution">
    <text evidence="4">The sequence shown here is derived from an EMBL/GenBank/DDBJ whole genome shotgun (WGS) entry which is preliminary data.</text>
</comment>
<name>A0A9D1YXY4_9MICO</name>
<feature type="domain" description="Transglutaminase-like" evidence="3">
    <location>
        <begin position="492"/>
        <end position="564"/>
    </location>
</feature>
<dbReference type="PANTHER" id="PTHR42736:SF1">
    <property type="entry name" value="PROTEIN-GLUTAMINE GAMMA-GLUTAMYLTRANSFERASE"/>
    <property type="match status" value="1"/>
</dbReference>
<dbReference type="Gene3D" id="3.10.620.30">
    <property type="match status" value="1"/>
</dbReference>
<organism evidence="4 5">
    <name type="scientific">Candidatus Agrococcus pullicola</name>
    <dbReference type="NCBI Taxonomy" id="2838429"/>
    <lineage>
        <taxon>Bacteria</taxon>
        <taxon>Bacillati</taxon>
        <taxon>Actinomycetota</taxon>
        <taxon>Actinomycetes</taxon>
        <taxon>Micrococcales</taxon>
        <taxon>Microbacteriaceae</taxon>
        <taxon>Agrococcus</taxon>
    </lineage>
</organism>
<dbReference type="Proteomes" id="UP000824005">
    <property type="component" value="Unassembled WGS sequence"/>
</dbReference>
<feature type="transmembrane region" description="Helical" evidence="2">
    <location>
        <begin position="154"/>
        <end position="172"/>
    </location>
</feature>
<evidence type="ECO:0000313" key="5">
    <source>
        <dbReference type="Proteomes" id="UP000824005"/>
    </source>
</evidence>
<dbReference type="PANTHER" id="PTHR42736">
    <property type="entry name" value="PROTEIN-GLUTAMINE GAMMA-GLUTAMYLTRANSFERASE"/>
    <property type="match status" value="1"/>
</dbReference>
<feature type="transmembrane region" description="Helical" evidence="2">
    <location>
        <begin position="618"/>
        <end position="644"/>
    </location>
</feature>
<dbReference type="AlphaFoldDB" id="A0A9D1YXY4"/>
<proteinExistence type="predicted"/>
<accession>A0A9D1YXY4</accession>
<feature type="transmembrane region" description="Helical" evidence="2">
    <location>
        <begin position="39"/>
        <end position="59"/>
    </location>
</feature>
<dbReference type="InterPro" id="IPR052901">
    <property type="entry name" value="Bact_TGase-like"/>
</dbReference>
<feature type="transmembrane region" description="Helical" evidence="2">
    <location>
        <begin position="12"/>
        <end position="33"/>
    </location>
</feature>
<evidence type="ECO:0000259" key="3">
    <source>
        <dbReference type="SMART" id="SM00460"/>
    </source>
</evidence>